<evidence type="ECO:0000313" key="2">
    <source>
        <dbReference type="EMBL" id="QBG36892.1"/>
    </source>
</evidence>
<dbReference type="Pfam" id="PF10137">
    <property type="entry name" value="CAP12-PCTIR_TIR"/>
    <property type="match status" value="1"/>
</dbReference>
<protein>
    <recommendedName>
        <fullName evidence="1">CD-NTase-associated protein 12/Pycsar effector protein TIR domain-containing protein</fullName>
    </recommendedName>
</protein>
<dbReference type="AlphaFoldDB" id="A0A4P6PB37"/>
<dbReference type="Proteomes" id="UP000290244">
    <property type="component" value="Chromosome"/>
</dbReference>
<dbReference type="GO" id="GO:0050135">
    <property type="term" value="F:NADP+ nucleosidase activity"/>
    <property type="evidence" value="ECO:0007669"/>
    <property type="project" value="InterPro"/>
</dbReference>
<dbReference type="PIRSF" id="PIRSF032620">
    <property type="entry name" value="UCP032620"/>
    <property type="match status" value="1"/>
</dbReference>
<dbReference type="OrthoDB" id="5497289at2"/>
<organism evidence="2 3">
    <name type="scientific">Litorilituus sediminis</name>
    <dbReference type="NCBI Taxonomy" id="718192"/>
    <lineage>
        <taxon>Bacteria</taxon>
        <taxon>Pseudomonadati</taxon>
        <taxon>Pseudomonadota</taxon>
        <taxon>Gammaproteobacteria</taxon>
        <taxon>Alteromonadales</taxon>
        <taxon>Colwelliaceae</taxon>
        <taxon>Litorilituus</taxon>
    </lineage>
</organism>
<dbReference type="KEGG" id="lsd:EMK97_14770"/>
<dbReference type="RefSeq" id="WP_130603478.1">
    <property type="nucleotide sequence ID" value="NZ_CP034759.1"/>
</dbReference>
<name>A0A4P6PB37_9GAMM</name>
<evidence type="ECO:0000259" key="1">
    <source>
        <dbReference type="Pfam" id="PF10137"/>
    </source>
</evidence>
<dbReference type="InterPro" id="IPR019302">
    <property type="entry name" value="CAP12/PCTIR_TIR_dom"/>
</dbReference>
<feature type="domain" description="CD-NTase-associated protein 12/Pycsar effector protein TIR" evidence="1">
    <location>
        <begin position="130"/>
        <end position="249"/>
    </location>
</feature>
<proteinExistence type="predicted"/>
<dbReference type="EMBL" id="CP034759">
    <property type="protein sequence ID" value="QBG36892.1"/>
    <property type="molecule type" value="Genomic_DNA"/>
</dbReference>
<sequence length="274" mass="31185">MDKTSIIESITAFKDRLTGEVLEAFETRGRAYGRDRFNTWRRKFGQFLDEELAGESSRLNSKLNRSVYFAQRSLESDAQHFWRQDGDTILSYLDSLILDIQNDEYEVATTPKIKENLAQDNNKQSKLKNKVFIVHGHDGESKEKVARFIEKLGFEAIVLHEKASKGMTIIEKIEQYSNEVSFGVVLYTPDDLGNVKSSAESGELNFRARQNVVFEHGYLIGKLGRSNVAPLVEGSIELPNDISGIVYISDKDWQIDIAKEMKSAGYQIDFNQLI</sequence>
<accession>A0A4P6PB37</accession>
<dbReference type="InterPro" id="IPR014571">
    <property type="entry name" value="UCP032620"/>
</dbReference>
<evidence type="ECO:0000313" key="3">
    <source>
        <dbReference type="Proteomes" id="UP000290244"/>
    </source>
</evidence>
<gene>
    <name evidence="2" type="ORF">EMK97_14770</name>
</gene>
<reference evidence="2 3" key="1">
    <citation type="submission" date="2018-12" db="EMBL/GenBank/DDBJ databases">
        <title>Complete genome of Litorilituus sediminis.</title>
        <authorList>
            <person name="Liu A."/>
            <person name="Rong J."/>
        </authorList>
    </citation>
    <scope>NUCLEOTIDE SEQUENCE [LARGE SCALE GENOMIC DNA]</scope>
    <source>
        <strain evidence="2 3">JCM 17549</strain>
    </source>
</reference>
<keyword evidence="3" id="KW-1185">Reference proteome</keyword>